<dbReference type="AlphaFoldDB" id="A0A1T4Q7W4"/>
<name>A0A1T4Q7W4_9FIRM</name>
<protein>
    <submittedName>
        <fullName evidence="1">Uncharacterized protein</fullName>
    </submittedName>
</protein>
<dbReference type="EMBL" id="FUXM01000017">
    <property type="protein sequence ID" value="SJZ99880.1"/>
    <property type="molecule type" value="Genomic_DNA"/>
</dbReference>
<dbReference type="Proteomes" id="UP000189933">
    <property type="component" value="Unassembled WGS sequence"/>
</dbReference>
<organism evidence="1 2">
    <name type="scientific">Carboxydocella sporoproducens DSM 16521</name>
    <dbReference type="NCBI Taxonomy" id="1121270"/>
    <lineage>
        <taxon>Bacteria</taxon>
        <taxon>Bacillati</taxon>
        <taxon>Bacillota</taxon>
        <taxon>Clostridia</taxon>
        <taxon>Eubacteriales</taxon>
        <taxon>Clostridiales Family XVI. Incertae Sedis</taxon>
        <taxon>Carboxydocella</taxon>
    </lineage>
</organism>
<gene>
    <name evidence="1" type="ORF">SAMN02745885_01566</name>
</gene>
<dbReference type="RefSeq" id="WP_078665626.1">
    <property type="nucleotide sequence ID" value="NZ_FUXM01000017.1"/>
</dbReference>
<keyword evidence="2" id="KW-1185">Reference proteome</keyword>
<accession>A0A1T4Q7W4</accession>
<evidence type="ECO:0000313" key="2">
    <source>
        <dbReference type="Proteomes" id="UP000189933"/>
    </source>
</evidence>
<reference evidence="2" key="1">
    <citation type="submission" date="2017-02" db="EMBL/GenBank/DDBJ databases">
        <authorList>
            <person name="Varghese N."/>
            <person name="Submissions S."/>
        </authorList>
    </citation>
    <scope>NUCLEOTIDE SEQUENCE [LARGE SCALE GENOMIC DNA]</scope>
    <source>
        <strain evidence="2">DSM 16521</strain>
    </source>
</reference>
<evidence type="ECO:0000313" key="1">
    <source>
        <dbReference type="EMBL" id="SJZ99880.1"/>
    </source>
</evidence>
<sequence length="107" mass="12262">MAVNMFVDNIPNGSSLDIRRGTAIHLIKLIIGFAQIKDNEVVFDRLRIQQLAGAVGCAEEEAIQLCQRAYNGEKVEEIVDQLMEKVREEKEKMLSFIEAEKKKLWQQ</sequence>
<proteinExistence type="predicted"/>